<sequence>MAFAVETASEPSLVAWKNEPLSFGAGCMNSKLEKATVPKCRVISGFLLVKFHSHRVVIKVERVGSYISFVWVTPNCWWSVTSGCAENRILSLQEYKRLSALIRESLFDWRRLVFHRIASCLIDAGGLLRLGVLKTES</sequence>
<dbReference type="AlphaFoldDB" id="A0A6N2KQP6"/>
<dbReference type="EMBL" id="CAADRP010000668">
    <property type="protein sequence ID" value="VFU30934.1"/>
    <property type="molecule type" value="Genomic_DNA"/>
</dbReference>
<protein>
    <submittedName>
        <fullName evidence="1">Uncharacterized protein</fullName>
    </submittedName>
</protein>
<gene>
    <name evidence="1" type="ORF">SVIM_LOCUS125162</name>
</gene>
<accession>A0A6N2KQP6</accession>
<reference evidence="1" key="1">
    <citation type="submission" date="2019-03" db="EMBL/GenBank/DDBJ databases">
        <authorList>
            <person name="Mank J."/>
            <person name="Almeida P."/>
        </authorList>
    </citation>
    <scope>NUCLEOTIDE SEQUENCE</scope>
    <source>
        <strain evidence="1">78183</strain>
    </source>
</reference>
<name>A0A6N2KQP6_SALVM</name>
<organism evidence="1">
    <name type="scientific">Salix viminalis</name>
    <name type="common">Common osier</name>
    <name type="synonym">Basket willow</name>
    <dbReference type="NCBI Taxonomy" id="40686"/>
    <lineage>
        <taxon>Eukaryota</taxon>
        <taxon>Viridiplantae</taxon>
        <taxon>Streptophyta</taxon>
        <taxon>Embryophyta</taxon>
        <taxon>Tracheophyta</taxon>
        <taxon>Spermatophyta</taxon>
        <taxon>Magnoliopsida</taxon>
        <taxon>eudicotyledons</taxon>
        <taxon>Gunneridae</taxon>
        <taxon>Pentapetalae</taxon>
        <taxon>rosids</taxon>
        <taxon>fabids</taxon>
        <taxon>Malpighiales</taxon>
        <taxon>Salicaceae</taxon>
        <taxon>Saliceae</taxon>
        <taxon>Salix</taxon>
    </lineage>
</organism>
<evidence type="ECO:0000313" key="1">
    <source>
        <dbReference type="EMBL" id="VFU30934.1"/>
    </source>
</evidence>
<proteinExistence type="predicted"/>